<reference evidence="4 5" key="1">
    <citation type="submission" date="2019-10" db="EMBL/GenBank/DDBJ databases">
        <title>Nonomuraea sp. nov., isolated from Phyllanthus amarus.</title>
        <authorList>
            <person name="Klykleung N."/>
            <person name="Tanasupawat S."/>
        </authorList>
    </citation>
    <scope>NUCLEOTIDE SEQUENCE [LARGE SCALE GENOMIC DNA]</scope>
    <source>
        <strain evidence="4 5">PA1-10</strain>
    </source>
</reference>
<keyword evidence="1 4" id="KW-0489">Methyltransferase</keyword>
<accession>A0A5C4WBP7</accession>
<evidence type="ECO:0000256" key="2">
    <source>
        <dbReference type="ARBA" id="ARBA00022679"/>
    </source>
</evidence>
<dbReference type="Proteomes" id="UP000312512">
    <property type="component" value="Unassembled WGS sequence"/>
</dbReference>
<dbReference type="InterPro" id="IPR041698">
    <property type="entry name" value="Methyltransf_25"/>
</dbReference>
<evidence type="ECO:0000313" key="4">
    <source>
        <dbReference type="EMBL" id="KAB8193081.1"/>
    </source>
</evidence>
<dbReference type="AlphaFoldDB" id="A0A5C4WBP7"/>
<dbReference type="GO" id="GO:0008168">
    <property type="term" value="F:methyltransferase activity"/>
    <property type="evidence" value="ECO:0007669"/>
    <property type="project" value="UniProtKB-KW"/>
</dbReference>
<keyword evidence="5" id="KW-1185">Reference proteome</keyword>
<gene>
    <name evidence="4" type="ORF">FH608_022400</name>
</gene>
<dbReference type="GO" id="GO:0032259">
    <property type="term" value="P:methylation"/>
    <property type="evidence" value="ECO:0007669"/>
    <property type="project" value="UniProtKB-KW"/>
</dbReference>
<dbReference type="InterPro" id="IPR051052">
    <property type="entry name" value="Diverse_substrate_MTase"/>
</dbReference>
<dbReference type="Gene3D" id="3.40.50.150">
    <property type="entry name" value="Vaccinia Virus protein VP39"/>
    <property type="match status" value="1"/>
</dbReference>
<dbReference type="SUPFAM" id="SSF53335">
    <property type="entry name" value="S-adenosyl-L-methionine-dependent methyltransferases"/>
    <property type="match status" value="1"/>
</dbReference>
<evidence type="ECO:0000313" key="5">
    <source>
        <dbReference type="Proteomes" id="UP000312512"/>
    </source>
</evidence>
<dbReference type="EMBL" id="VDLX02000008">
    <property type="protein sequence ID" value="KAB8193081.1"/>
    <property type="molecule type" value="Genomic_DNA"/>
</dbReference>
<dbReference type="Pfam" id="PF13649">
    <property type="entry name" value="Methyltransf_25"/>
    <property type="match status" value="1"/>
</dbReference>
<dbReference type="PANTHER" id="PTHR44942">
    <property type="entry name" value="METHYLTRANSF_11 DOMAIN-CONTAINING PROTEIN"/>
    <property type="match status" value="1"/>
</dbReference>
<feature type="domain" description="Methyltransferase" evidence="3">
    <location>
        <begin position="42"/>
        <end position="126"/>
    </location>
</feature>
<dbReference type="InterPro" id="IPR029063">
    <property type="entry name" value="SAM-dependent_MTases_sf"/>
</dbReference>
<evidence type="ECO:0000256" key="1">
    <source>
        <dbReference type="ARBA" id="ARBA00022603"/>
    </source>
</evidence>
<dbReference type="OrthoDB" id="9797252at2"/>
<sequence>MTVDRERSVVFGEAVEQYESARPGYPARLVAEVLDYAPPGPVLEVGAGTGKATAAFALRTADLTCVEPDPRMAAALRAKCPGVRVEIGIFEEYVPDRPFSLLYSAQAWHWVDGETRWDLAHAALAPSGAVAVFWNRYGITDPGLRDALAAVDARYGVTTSSLHSDTSVRTRAARHELADDPRFTDLDQRAYTRTDRYEPARYLDLVRSISAYRILDPGTRDALVRDVAALVGDGVDLTLVTDLTLARRRA</sequence>
<protein>
    <submittedName>
        <fullName evidence="4">Methyltransferase domain-containing protein</fullName>
    </submittedName>
</protein>
<name>A0A5C4WBP7_9ACTN</name>
<dbReference type="RefSeq" id="WP_139632537.1">
    <property type="nucleotide sequence ID" value="NZ_VDLX02000008.1"/>
</dbReference>
<dbReference type="CDD" id="cd02440">
    <property type="entry name" value="AdoMet_MTases"/>
    <property type="match status" value="1"/>
</dbReference>
<comment type="caution">
    <text evidence="4">The sequence shown here is derived from an EMBL/GenBank/DDBJ whole genome shotgun (WGS) entry which is preliminary data.</text>
</comment>
<dbReference type="PANTHER" id="PTHR44942:SF4">
    <property type="entry name" value="METHYLTRANSFERASE TYPE 11 DOMAIN-CONTAINING PROTEIN"/>
    <property type="match status" value="1"/>
</dbReference>
<keyword evidence="2 4" id="KW-0808">Transferase</keyword>
<proteinExistence type="predicted"/>
<evidence type="ECO:0000259" key="3">
    <source>
        <dbReference type="Pfam" id="PF13649"/>
    </source>
</evidence>
<organism evidence="4 5">
    <name type="scientific">Nonomuraea phyllanthi</name>
    <dbReference type="NCBI Taxonomy" id="2219224"/>
    <lineage>
        <taxon>Bacteria</taxon>
        <taxon>Bacillati</taxon>
        <taxon>Actinomycetota</taxon>
        <taxon>Actinomycetes</taxon>
        <taxon>Streptosporangiales</taxon>
        <taxon>Streptosporangiaceae</taxon>
        <taxon>Nonomuraea</taxon>
    </lineage>
</organism>